<proteinExistence type="predicted"/>
<keyword evidence="1" id="KW-0732">Signal</keyword>
<name>A0A9P6C4U2_9AGAR</name>
<gene>
    <name evidence="2" type="ORF">P691DRAFT_812935</name>
</gene>
<evidence type="ECO:0000313" key="3">
    <source>
        <dbReference type="Proteomes" id="UP000807342"/>
    </source>
</evidence>
<accession>A0A9P6C4U2</accession>
<comment type="caution">
    <text evidence="2">The sequence shown here is derived from an EMBL/GenBank/DDBJ whole genome shotgun (WGS) entry which is preliminary data.</text>
</comment>
<dbReference type="EMBL" id="MU151139">
    <property type="protein sequence ID" value="KAF9449140.1"/>
    <property type="molecule type" value="Genomic_DNA"/>
</dbReference>
<evidence type="ECO:0000256" key="1">
    <source>
        <dbReference type="SAM" id="SignalP"/>
    </source>
</evidence>
<dbReference type="AlphaFoldDB" id="A0A9P6C4U2"/>
<evidence type="ECO:0000313" key="2">
    <source>
        <dbReference type="EMBL" id="KAF9449140.1"/>
    </source>
</evidence>
<sequence>MAYNYWNMRILMGVVLCNVTVVLSALYPTQPVAATVFYSGRAAMIEWIDDDRKPRISDIGALAIKLATACDVGFTCLWRDVLGGVTMLAFIRKIWLL</sequence>
<dbReference type="OrthoDB" id="3250770at2759"/>
<reference evidence="2" key="1">
    <citation type="submission" date="2020-11" db="EMBL/GenBank/DDBJ databases">
        <authorList>
            <consortium name="DOE Joint Genome Institute"/>
            <person name="Ahrendt S."/>
            <person name="Riley R."/>
            <person name="Andreopoulos W."/>
            <person name="Labutti K."/>
            <person name="Pangilinan J."/>
            <person name="Ruiz-Duenas F.J."/>
            <person name="Barrasa J.M."/>
            <person name="Sanchez-Garcia M."/>
            <person name="Camarero S."/>
            <person name="Miyauchi S."/>
            <person name="Serrano A."/>
            <person name="Linde D."/>
            <person name="Babiker R."/>
            <person name="Drula E."/>
            <person name="Ayuso-Fernandez I."/>
            <person name="Pacheco R."/>
            <person name="Padilla G."/>
            <person name="Ferreira P."/>
            <person name="Barriuso J."/>
            <person name="Kellner H."/>
            <person name="Castanera R."/>
            <person name="Alfaro M."/>
            <person name="Ramirez L."/>
            <person name="Pisabarro A.G."/>
            <person name="Kuo A."/>
            <person name="Tritt A."/>
            <person name="Lipzen A."/>
            <person name="He G."/>
            <person name="Yan M."/>
            <person name="Ng V."/>
            <person name="Cullen D."/>
            <person name="Martin F."/>
            <person name="Rosso M.-N."/>
            <person name="Henrissat B."/>
            <person name="Hibbett D."/>
            <person name="Martinez A.T."/>
            <person name="Grigoriev I.V."/>
        </authorList>
    </citation>
    <scope>NUCLEOTIDE SEQUENCE</scope>
    <source>
        <strain evidence="2">MF-IS2</strain>
    </source>
</reference>
<dbReference type="Proteomes" id="UP000807342">
    <property type="component" value="Unassembled WGS sequence"/>
</dbReference>
<feature type="signal peptide" evidence="1">
    <location>
        <begin position="1"/>
        <end position="24"/>
    </location>
</feature>
<feature type="chain" id="PRO_5040233483" evidence="1">
    <location>
        <begin position="25"/>
        <end position="97"/>
    </location>
</feature>
<organism evidence="2 3">
    <name type="scientific">Macrolepiota fuliginosa MF-IS2</name>
    <dbReference type="NCBI Taxonomy" id="1400762"/>
    <lineage>
        <taxon>Eukaryota</taxon>
        <taxon>Fungi</taxon>
        <taxon>Dikarya</taxon>
        <taxon>Basidiomycota</taxon>
        <taxon>Agaricomycotina</taxon>
        <taxon>Agaricomycetes</taxon>
        <taxon>Agaricomycetidae</taxon>
        <taxon>Agaricales</taxon>
        <taxon>Agaricineae</taxon>
        <taxon>Agaricaceae</taxon>
        <taxon>Macrolepiota</taxon>
    </lineage>
</organism>
<protein>
    <submittedName>
        <fullName evidence="2">Uncharacterized protein</fullName>
    </submittedName>
</protein>
<keyword evidence="3" id="KW-1185">Reference proteome</keyword>